<proteinExistence type="predicted"/>
<feature type="compositionally biased region" description="Basic residues" evidence="1">
    <location>
        <begin position="1"/>
        <end position="13"/>
    </location>
</feature>
<dbReference type="Proteomes" id="UP000257139">
    <property type="component" value="Chromosome CBM2594_a"/>
</dbReference>
<gene>
    <name evidence="2" type="ORF">CBM2594_A40928</name>
</gene>
<protein>
    <submittedName>
        <fullName evidence="2">Uncharacterized protein</fullName>
    </submittedName>
</protein>
<comment type="caution">
    <text evidence="2">The sequence shown here is derived from an EMBL/GenBank/DDBJ whole genome shotgun (WGS) entry which is preliminary data.</text>
</comment>
<name>A0A7Z7J9A1_9BURK</name>
<organism evidence="2 3">
    <name type="scientific">Cupriavidus taiwanensis</name>
    <dbReference type="NCBI Taxonomy" id="164546"/>
    <lineage>
        <taxon>Bacteria</taxon>
        <taxon>Pseudomonadati</taxon>
        <taxon>Pseudomonadota</taxon>
        <taxon>Betaproteobacteria</taxon>
        <taxon>Burkholderiales</taxon>
        <taxon>Burkholderiaceae</taxon>
        <taxon>Cupriavidus</taxon>
    </lineage>
</organism>
<evidence type="ECO:0000313" key="3">
    <source>
        <dbReference type="Proteomes" id="UP000257139"/>
    </source>
</evidence>
<evidence type="ECO:0000256" key="1">
    <source>
        <dbReference type="SAM" id="MobiDB-lite"/>
    </source>
</evidence>
<feature type="region of interest" description="Disordered" evidence="1">
    <location>
        <begin position="1"/>
        <end position="24"/>
    </location>
</feature>
<accession>A0A7Z7J9A1</accession>
<dbReference type="EMBL" id="OGUU01000008">
    <property type="protein sequence ID" value="SPC09605.1"/>
    <property type="molecule type" value="Genomic_DNA"/>
</dbReference>
<reference evidence="2 3" key="1">
    <citation type="submission" date="2018-01" db="EMBL/GenBank/DDBJ databases">
        <authorList>
            <person name="Clerissi C."/>
        </authorList>
    </citation>
    <scope>NUCLEOTIDE SEQUENCE [LARGE SCALE GENOMIC DNA]</scope>
    <source>
        <strain evidence="2">Cupriavidus taiwanensis STM 6021</strain>
    </source>
</reference>
<sequence length="76" mass="7226">MGRRHAGAGRRAGHASPLARRPAGAAVARGVASAGAGRGDAAAMIVSAGGHSGRHGVPPAAGITSGLPCLTLVRLA</sequence>
<evidence type="ECO:0000313" key="2">
    <source>
        <dbReference type="EMBL" id="SPC09605.1"/>
    </source>
</evidence>
<dbReference type="AlphaFoldDB" id="A0A7Z7J9A1"/>